<feature type="compositionally biased region" description="Polar residues" evidence="3">
    <location>
        <begin position="1522"/>
        <end position="1531"/>
    </location>
</feature>
<feature type="region of interest" description="Disordered" evidence="3">
    <location>
        <begin position="335"/>
        <end position="363"/>
    </location>
</feature>
<feature type="compositionally biased region" description="Basic and acidic residues" evidence="3">
    <location>
        <begin position="832"/>
        <end position="847"/>
    </location>
</feature>
<feature type="region of interest" description="Disordered" evidence="3">
    <location>
        <begin position="378"/>
        <end position="456"/>
    </location>
</feature>
<evidence type="ECO:0000313" key="9">
    <source>
        <dbReference type="EMBL" id="OCF31317.1"/>
    </source>
</evidence>
<feature type="region of interest" description="Disordered" evidence="3">
    <location>
        <begin position="56"/>
        <end position="76"/>
    </location>
</feature>
<protein>
    <recommendedName>
        <fullName evidence="11">Hypercellular protein HypA</fullName>
    </recommendedName>
</protein>
<dbReference type="Pfam" id="PF26282">
    <property type="entry name" value="Ig_TRAPPC9-Trs120_3rd"/>
    <property type="match status" value="1"/>
</dbReference>
<evidence type="ECO:0000256" key="3">
    <source>
        <dbReference type="SAM" id="MobiDB-lite"/>
    </source>
</evidence>
<feature type="compositionally biased region" description="Pro residues" evidence="3">
    <location>
        <begin position="396"/>
        <end position="412"/>
    </location>
</feature>
<dbReference type="Pfam" id="PF26251">
    <property type="entry name" value="TPR_TRAPPC9-Trs120"/>
    <property type="match status" value="1"/>
</dbReference>
<keyword evidence="2" id="KW-0333">Golgi apparatus</keyword>
<reference evidence="9 10" key="1">
    <citation type="submission" date="2013-07" db="EMBL/GenBank/DDBJ databases">
        <title>The Genome Sequence of Cryptococcus heveanensis BCC8398.</title>
        <authorList>
            <consortium name="The Broad Institute Genome Sequencing Platform"/>
            <person name="Cuomo C."/>
            <person name="Litvintseva A."/>
            <person name="Chen Y."/>
            <person name="Heitman J."/>
            <person name="Sun S."/>
            <person name="Springer D."/>
            <person name="Dromer F."/>
            <person name="Young S.K."/>
            <person name="Zeng Q."/>
            <person name="Gargeya S."/>
            <person name="Fitzgerald M."/>
            <person name="Abouelleil A."/>
            <person name="Alvarado L."/>
            <person name="Berlin A.M."/>
            <person name="Chapman S.B."/>
            <person name="Dewar J."/>
            <person name="Goldberg J."/>
            <person name="Griggs A."/>
            <person name="Gujja S."/>
            <person name="Hansen M."/>
            <person name="Howarth C."/>
            <person name="Imamovic A."/>
            <person name="Larimer J."/>
            <person name="McCowan C."/>
            <person name="Murphy C."/>
            <person name="Pearson M."/>
            <person name="Priest M."/>
            <person name="Roberts A."/>
            <person name="Saif S."/>
            <person name="Shea T."/>
            <person name="Sykes S."/>
            <person name="Wortman J."/>
            <person name="Nusbaum C."/>
            <person name="Birren B."/>
        </authorList>
    </citation>
    <scope>NUCLEOTIDE SEQUENCE [LARGE SCALE GENOMIC DNA]</scope>
    <source>
        <strain evidence="9 10">BCC8398</strain>
    </source>
</reference>
<feature type="domain" description="Trs120/TRAPPC9 third Ig-like" evidence="7">
    <location>
        <begin position="1320"/>
        <end position="1471"/>
    </location>
</feature>
<dbReference type="Pfam" id="PF08626">
    <property type="entry name" value="TRAPPC9-Trs120"/>
    <property type="match status" value="1"/>
</dbReference>
<evidence type="ECO:0000259" key="7">
    <source>
        <dbReference type="Pfam" id="PF26282"/>
    </source>
</evidence>
<dbReference type="InterPro" id="IPR058568">
    <property type="entry name" value="Ig_TRAPPC9_Trs120_4th"/>
</dbReference>
<dbReference type="Pfam" id="PF26254">
    <property type="entry name" value="Ig_TRAPPC9-Trs120_1st"/>
    <property type="match status" value="1"/>
</dbReference>
<dbReference type="InterPro" id="IPR058564">
    <property type="entry name" value="TPR_TRAPPC9_Trs120"/>
</dbReference>
<feature type="domain" description="Trs120/TRAPPC9 first Ig-like" evidence="6">
    <location>
        <begin position="928"/>
        <end position="1120"/>
    </location>
</feature>
<dbReference type="EMBL" id="KV700136">
    <property type="protein sequence ID" value="OCF31317.1"/>
    <property type="molecule type" value="Genomic_DNA"/>
</dbReference>
<dbReference type="OrthoDB" id="27962at2759"/>
<gene>
    <name evidence="9" type="ORF">I316_07103</name>
</gene>
<feature type="domain" description="Trs120/TRAPPC9 fourth Ig-like" evidence="8">
    <location>
        <begin position="1478"/>
        <end position="1639"/>
    </location>
</feature>
<evidence type="ECO:0000259" key="8">
    <source>
        <dbReference type="Pfam" id="PF26283"/>
    </source>
</evidence>
<feature type="compositionally biased region" description="Low complexity" evidence="3">
    <location>
        <begin position="196"/>
        <end position="208"/>
    </location>
</feature>
<feature type="region of interest" description="Disordered" evidence="3">
    <location>
        <begin position="827"/>
        <end position="847"/>
    </location>
</feature>
<comment type="subcellular location">
    <subcellularLocation>
        <location evidence="1">Golgi apparatus</location>
    </subcellularLocation>
</comment>
<evidence type="ECO:0000313" key="10">
    <source>
        <dbReference type="Proteomes" id="UP000092666"/>
    </source>
</evidence>
<dbReference type="Pfam" id="PF26280">
    <property type="entry name" value="Ig_TRAPPC9-Trs120_2nd"/>
    <property type="match status" value="1"/>
</dbReference>
<dbReference type="InterPro" id="IPR058563">
    <property type="entry name" value="Trs120_TRAPPC9_N"/>
</dbReference>
<keyword evidence="10" id="KW-1185">Reference proteome</keyword>
<feature type="region of interest" description="Disordered" evidence="3">
    <location>
        <begin position="1522"/>
        <end position="1552"/>
    </location>
</feature>
<dbReference type="PANTHER" id="PTHR21512:SF5">
    <property type="entry name" value="TRAFFICKING PROTEIN PARTICLE COMPLEX SUBUNIT 9"/>
    <property type="match status" value="1"/>
</dbReference>
<feature type="compositionally biased region" description="Polar residues" evidence="3">
    <location>
        <begin position="339"/>
        <end position="362"/>
    </location>
</feature>
<feature type="domain" description="Trs120/TRAPPC9 TPR region" evidence="5">
    <location>
        <begin position="607"/>
        <end position="912"/>
    </location>
</feature>
<feature type="region of interest" description="Disordered" evidence="3">
    <location>
        <begin position="140"/>
        <end position="217"/>
    </location>
</feature>
<dbReference type="STRING" id="1296120.A0A1B9GJZ9"/>
<evidence type="ECO:0008006" key="11">
    <source>
        <dbReference type="Google" id="ProtNLM"/>
    </source>
</evidence>
<evidence type="ECO:0000256" key="1">
    <source>
        <dbReference type="ARBA" id="ARBA00004555"/>
    </source>
</evidence>
<dbReference type="Proteomes" id="UP000092666">
    <property type="component" value="Unassembled WGS sequence"/>
</dbReference>
<feature type="compositionally biased region" description="Acidic residues" evidence="3">
    <location>
        <begin position="163"/>
        <end position="172"/>
    </location>
</feature>
<evidence type="ECO:0000256" key="2">
    <source>
        <dbReference type="ARBA" id="ARBA00023034"/>
    </source>
</evidence>
<name>A0A1B9GJZ9_9TREE</name>
<evidence type="ECO:0000259" key="5">
    <source>
        <dbReference type="Pfam" id="PF26251"/>
    </source>
</evidence>
<dbReference type="InterPro" id="IPR058567">
    <property type="entry name" value="Ig_TRAPPC9_Trs120_3rd"/>
</dbReference>
<feature type="compositionally biased region" description="Low complexity" evidence="3">
    <location>
        <begin position="1532"/>
        <end position="1552"/>
    </location>
</feature>
<feature type="region of interest" description="Disordered" evidence="3">
    <location>
        <begin position="246"/>
        <end position="278"/>
    </location>
</feature>
<dbReference type="GO" id="GO:0005802">
    <property type="term" value="C:trans-Golgi network"/>
    <property type="evidence" value="ECO:0007669"/>
    <property type="project" value="TreeGrafter"/>
</dbReference>
<dbReference type="PANTHER" id="PTHR21512">
    <property type="entry name" value="TRAFFICKING PROTEIN PARTICLE COMPLEX SUBUNIT 9"/>
    <property type="match status" value="1"/>
</dbReference>
<proteinExistence type="predicted"/>
<reference evidence="10" key="2">
    <citation type="submission" date="2013-12" db="EMBL/GenBank/DDBJ databases">
        <title>Evolution of pathogenesis and genome organization in the Tremellales.</title>
        <authorList>
            <person name="Cuomo C."/>
            <person name="Litvintseva A."/>
            <person name="Heitman J."/>
            <person name="Chen Y."/>
            <person name="Sun S."/>
            <person name="Springer D."/>
            <person name="Dromer F."/>
            <person name="Young S."/>
            <person name="Zeng Q."/>
            <person name="Chapman S."/>
            <person name="Gujja S."/>
            <person name="Saif S."/>
            <person name="Birren B."/>
        </authorList>
    </citation>
    <scope>NUCLEOTIDE SEQUENCE [LARGE SCALE GENOMIC DNA]</scope>
    <source>
        <strain evidence="10">BCC8398</strain>
    </source>
</reference>
<sequence>MNIPTPLSPLADPVSLSKIPILLIPVHNPSTPISQAVYSSYLDLIKRYQTLRGDELSRPHVSRSRNAGGADLPPNPRLRFFPPSTGNSISVSRGATTNHVHLEYVHNPPAQHLYPLSLLRMAGFPLIVLGLSVEPDPELDIADDGHAGESSSSGGVRGYSLEESTEEEDEGSGDITDVRTPTAPTFRREDFRGSIPSPTTSTSRQQAQRARRPVDPDHAFSETISSIFPSTSPFPLVKRLLVVPNQIPRSPSSPRKQGSVPVPSGRPSQKDKGYMRYAPSDGVGSEGWLGRVLGEVVGELLGELGEIATALETPAGMRTLSSTLLPSLTATLPHPELNSILSPHRSSTPNEYPSRPSSSTPVNIAHSASLDHLSGMGISLTRSLTPGGRPTSIQPPSLPPMPTSISPAPQPAPAASSNPFRRSTALSSPFSRTSSAASTTSSSSPVNSTQIGGPTKYTNATLSGVAGGRLMKLLGDFYLLAGLYGDAIRCFDDGAERCRSVGDVLWEGAAREGRAVAGIGEAWEGRDGSNLAQPFPTSPIPVEILSHYLSSLACLSRSPLPYPPTILSPSPQAVSGSISFPASSTSNPSNVGTGEGLLAYLHTGLSLRITHFVLLIWAAGGWGSIALSSLMTHTLPRSFPPPLQSHETTDLSGRRRRHRSLALLSATSQLSRQSVFAHVEQALGPHHRAMTKTEQLTIHTEAIWLARWLDLPRKESAITRDVIKRLAILIVEGREENRRMGAAGFSRTKMATPTSALLDENKSDAAAAAVGLGLGLPVASQNVAIRRKESTEGNSGIVALFERACQVMGIDLLSFYHDDFATSSHKHTHSITQHDSDSPSSTTKREPRFGWPELQVELLKDGITVSESLPDHPSIIRFALSALNGLHGYLNPQSQGMLSKMYPSALATARRRGMDIGGMPWWIPGKIVLSIEVSGLSPNKVPIQHSREEIAIKEGKKDPFLYNPRLKAAEGGTTVIVANEQIDVFVTVRNPFTFDLEIQDLSILTSGVPFITSPLPLTLPGSSIQTVRVTGHSPTPGSMQIKGISIRLNDGASTEILIPIMDVSEKQKRDKRKSRIQTDLGKVKRQGLDARFAILEKVKENDGEAEVFEGAKWIECKVVDELPLAWIKRTTLTHGTVMLYHGETSVIRITLENASSVPIDFVKLTFDDSTAREAAAIIQEGELTPEQAYEIEWDQLKRPVFVWERDDKEQTIIPPGGRTTLSVRCLGKVGCTDGTIRIDYGCINRRSRPRSSIDSQTDGKPVKAEEAEKTFYTRQISFPILFTVYHMLECPSLDLVRLGGSSGPSSSSQVASRGLRSAEMNGRDVLRQVLEEENDSDHCLLALSVKNIFGVPFEVTLARKADEKDLHQRLPLACTRLVPPGATERLIISLPRQSIPQSDLSQPIPSLSERQYIVDKEKKSVSRLHRERESFWYREKLLDLVSASWQEPGSNRRGTLSLRDQYFASDLLQVLKSDGVEVNVTLTYDNGAKNIQAMDFVGVSVKITNKLERPFRPYIHLAPLPSSHSDTSWAQAPSSTHHPSSGPGSASARPNSLNTQHQYQNQNQNQGSKNVLFDGLSSAALDDVLESGQTAEWTLGACFLVSGDYGLRAAVEEHGAQDDKEEEEEDGSTLNKGKKIWFSDVLNVRVD</sequence>
<dbReference type="InterPro" id="IPR058565">
    <property type="entry name" value="Ig_TRAPPC9_Trs120_1st"/>
</dbReference>
<evidence type="ECO:0000259" key="6">
    <source>
        <dbReference type="Pfam" id="PF26254"/>
    </source>
</evidence>
<accession>A0A1B9GJZ9</accession>
<feature type="domain" description="Trs120/TRAPPC9 N-terminal" evidence="4">
    <location>
        <begin position="360"/>
        <end position="519"/>
    </location>
</feature>
<dbReference type="InterPro" id="IPR013935">
    <property type="entry name" value="Trs120_TRAPPC9"/>
</dbReference>
<evidence type="ECO:0000259" key="4">
    <source>
        <dbReference type="Pfam" id="PF08626"/>
    </source>
</evidence>
<feature type="compositionally biased region" description="Polar residues" evidence="3">
    <location>
        <begin position="247"/>
        <end position="256"/>
    </location>
</feature>
<dbReference type="Pfam" id="PF26283">
    <property type="entry name" value="Ig_TRAPPC9-Trs120_4th"/>
    <property type="match status" value="1"/>
</dbReference>
<feature type="compositionally biased region" description="Low complexity" evidence="3">
    <location>
        <begin position="413"/>
        <end position="449"/>
    </location>
</feature>
<organism evidence="9 10">
    <name type="scientific">Kwoniella heveanensis BCC8398</name>
    <dbReference type="NCBI Taxonomy" id="1296120"/>
    <lineage>
        <taxon>Eukaryota</taxon>
        <taxon>Fungi</taxon>
        <taxon>Dikarya</taxon>
        <taxon>Basidiomycota</taxon>
        <taxon>Agaricomycotina</taxon>
        <taxon>Tremellomycetes</taxon>
        <taxon>Tremellales</taxon>
        <taxon>Cryptococcaceae</taxon>
        <taxon>Kwoniella</taxon>
    </lineage>
</organism>